<keyword evidence="8" id="KW-1185">Reference proteome</keyword>
<evidence type="ECO:0000256" key="2">
    <source>
        <dbReference type="ARBA" id="ARBA00022670"/>
    </source>
</evidence>
<dbReference type="Pfam" id="PF09768">
    <property type="entry name" value="Peptidase_M76"/>
    <property type="match status" value="1"/>
</dbReference>
<dbReference type="EMBL" id="BDGG01000002">
    <property type="protein sequence ID" value="GAU93270.1"/>
    <property type="molecule type" value="Genomic_DNA"/>
</dbReference>
<protein>
    <recommendedName>
        <fullName evidence="6">Mitochondrial inner membrane protease ATP23</fullName>
        <ecNumber evidence="6">3.4.24.-</ecNumber>
    </recommendedName>
</protein>
<comment type="similarity">
    <text evidence="1 6">Belongs to the peptidase M76 family.</text>
</comment>
<evidence type="ECO:0000256" key="1">
    <source>
        <dbReference type="ARBA" id="ARBA00009915"/>
    </source>
</evidence>
<dbReference type="GO" id="GO:0005739">
    <property type="term" value="C:mitochondrion"/>
    <property type="evidence" value="ECO:0007669"/>
    <property type="project" value="GOC"/>
</dbReference>
<dbReference type="InterPro" id="IPR019165">
    <property type="entry name" value="Peptidase_M76_ATP23"/>
</dbReference>
<dbReference type="AlphaFoldDB" id="A0A1D1UXF2"/>
<keyword evidence="4 6" id="KW-0378">Hydrolase</keyword>
<sequence>MGAKAQDSQKSRLAADMKETTIGAVDMDVKTVDKPEASPKTRFPEHFSGQRVKPTWKETIYGFGKHNSWKIKCEHHVVSVLRNSAPVKLLSEALKGVGCEFDISRHVLCEHCDESVGGGFDPANRQIVICQNVSTTEGKVTSVLAHEMIHAFDYCRSTFDFSNIDHIACSEIRASALTHCSFVSAMFQGTAKPWDFRNTHQDCVKIKATESVMSAMRVPLDVALASVEKVFPKCYADLEPFGRIPRRNSRDCDKAYFERFYYGYGS</sequence>
<gene>
    <name evidence="7" type="primary">RvY_05236-1</name>
    <name evidence="7" type="synonym">RvY_05236.1</name>
    <name evidence="7" type="ORF">RvY_05236</name>
</gene>
<dbReference type="GO" id="GO:0033615">
    <property type="term" value="P:mitochondrial proton-transporting ATP synthase complex assembly"/>
    <property type="evidence" value="ECO:0007669"/>
    <property type="project" value="TreeGrafter"/>
</dbReference>
<dbReference type="GO" id="GO:0034982">
    <property type="term" value="P:mitochondrial protein processing"/>
    <property type="evidence" value="ECO:0007669"/>
    <property type="project" value="TreeGrafter"/>
</dbReference>
<dbReference type="GO" id="GO:0004222">
    <property type="term" value="F:metalloendopeptidase activity"/>
    <property type="evidence" value="ECO:0007669"/>
    <property type="project" value="InterPro"/>
</dbReference>
<evidence type="ECO:0000256" key="6">
    <source>
        <dbReference type="RuleBase" id="RU364057"/>
    </source>
</evidence>
<name>A0A1D1UXF2_RAMVA</name>
<dbReference type="Proteomes" id="UP000186922">
    <property type="component" value="Unassembled WGS sequence"/>
</dbReference>
<comment type="caution">
    <text evidence="7">The sequence shown here is derived from an EMBL/GenBank/DDBJ whole genome shotgun (WGS) entry which is preliminary data.</text>
</comment>
<reference evidence="7 8" key="1">
    <citation type="journal article" date="2016" name="Nat. Commun.">
        <title>Extremotolerant tardigrade genome and improved radiotolerance of human cultured cells by tardigrade-unique protein.</title>
        <authorList>
            <person name="Hashimoto T."/>
            <person name="Horikawa D.D."/>
            <person name="Saito Y."/>
            <person name="Kuwahara H."/>
            <person name="Kozuka-Hata H."/>
            <person name="Shin-I T."/>
            <person name="Minakuchi Y."/>
            <person name="Ohishi K."/>
            <person name="Motoyama A."/>
            <person name="Aizu T."/>
            <person name="Enomoto A."/>
            <person name="Kondo K."/>
            <person name="Tanaka S."/>
            <person name="Hara Y."/>
            <person name="Koshikawa S."/>
            <person name="Sagara H."/>
            <person name="Miura T."/>
            <person name="Yokobori S."/>
            <person name="Miyagawa K."/>
            <person name="Suzuki Y."/>
            <person name="Kubo T."/>
            <person name="Oyama M."/>
            <person name="Kohara Y."/>
            <person name="Fujiyama A."/>
            <person name="Arakawa K."/>
            <person name="Katayama T."/>
            <person name="Toyoda A."/>
            <person name="Kunieda T."/>
        </authorList>
    </citation>
    <scope>NUCLEOTIDE SEQUENCE [LARGE SCALE GENOMIC DNA]</scope>
    <source>
        <strain evidence="7 8">YOKOZUNA-1</strain>
    </source>
</reference>
<dbReference type="EC" id="3.4.24.-" evidence="6"/>
<dbReference type="GO" id="GO:0046872">
    <property type="term" value="F:metal ion binding"/>
    <property type="evidence" value="ECO:0007669"/>
    <property type="project" value="UniProtKB-KW"/>
</dbReference>
<dbReference type="STRING" id="947166.A0A1D1UXF2"/>
<keyword evidence="3 6" id="KW-0479">Metal-binding</keyword>
<keyword evidence="2 6" id="KW-0645">Protease</keyword>
<evidence type="ECO:0000256" key="3">
    <source>
        <dbReference type="ARBA" id="ARBA00022723"/>
    </source>
</evidence>
<evidence type="ECO:0000313" key="8">
    <source>
        <dbReference type="Proteomes" id="UP000186922"/>
    </source>
</evidence>
<accession>A0A1D1UXF2</accession>
<dbReference type="PANTHER" id="PTHR21711:SF0">
    <property type="entry name" value="MITOCHONDRIAL INNER MEMBRANE PROTEASE ATP23 HOMOLOG"/>
    <property type="match status" value="1"/>
</dbReference>
<evidence type="ECO:0000256" key="4">
    <source>
        <dbReference type="ARBA" id="ARBA00022801"/>
    </source>
</evidence>
<dbReference type="PANTHER" id="PTHR21711">
    <property type="entry name" value="MITOCHONDRIAL INNER MEMBRANE PROTEASE"/>
    <property type="match status" value="1"/>
</dbReference>
<dbReference type="OrthoDB" id="285308at2759"/>
<proteinExistence type="inferred from homology"/>
<evidence type="ECO:0000256" key="5">
    <source>
        <dbReference type="ARBA" id="ARBA00023049"/>
    </source>
</evidence>
<organism evidence="7 8">
    <name type="scientific">Ramazzottius varieornatus</name>
    <name type="common">Water bear</name>
    <name type="synonym">Tardigrade</name>
    <dbReference type="NCBI Taxonomy" id="947166"/>
    <lineage>
        <taxon>Eukaryota</taxon>
        <taxon>Metazoa</taxon>
        <taxon>Ecdysozoa</taxon>
        <taxon>Tardigrada</taxon>
        <taxon>Eutardigrada</taxon>
        <taxon>Parachela</taxon>
        <taxon>Hypsibioidea</taxon>
        <taxon>Ramazzottiidae</taxon>
        <taxon>Ramazzottius</taxon>
    </lineage>
</organism>
<evidence type="ECO:0000313" key="7">
    <source>
        <dbReference type="EMBL" id="GAU93270.1"/>
    </source>
</evidence>
<keyword evidence="5 6" id="KW-0482">Metalloprotease</keyword>